<dbReference type="EC" id="5.4.99.-" evidence="8"/>
<dbReference type="InterPro" id="IPR036986">
    <property type="entry name" value="S4_RNA-bd_sf"/>
</dbReference>
<comment type="caution">
    <text evidence="10">The sequence shown here is derived from an EMBL/GenBank/DDBJ whole genome shotgun (WGS) entry which is preliminary data.</text>
</comment>
<feature type="domain" description="RNA-binding S4" evidence="9">
    <location>
        <begin position="1"/>
        <end position="60"/>
    </location>
</feature>
<dbReference type="InterPro" id="IPR006225">
    <property type="entry name" value="PsdUridine_synth_RluC/D"/>
</dbReference>
<keyword evidence="5 7" id="KW-0694">RNA-binding</keyword>
<name>A0ABV7ERK8_9GAMM</name>
<dbReference type="NCBIfam" id="TIGR00005">
    <property type="entry name" value="rluA_subfam"/>
    <property type="match status" value="1"/>
</dbReference>
<evidence type="ECO:0000256" key="8">
    <source>
        <dbReference type="RuleBase" id="RU362028"/>
    </source>
</evidence>
<dbReference type="PROSITE" id="PS50889">
    <property type="entry name" value="S4"/>
    <property type="match status" value="1"/>
</dbReference>
<organism evidence="10 11">
    <name type="scientific">Salinisphaera aquimarina</name>
    <dbReference type="NCBI Taxonomy" id="2094031"/>
    <lineage>
        <taxon>Bacteria</taxon>
        <taxon>Pseudomonadati</taxon>
        <taxon>Pseudomonadota</taxon>
        <taxon>Gammaproteobacteria</taxon>
        <taxon>Salinisphaerales</taxon>
        <taxon>Salinisphaeraceae</taxon>
        <taxon>Salinisphaera</taxon>
    </lineage>
</organism>
<evidence type="ECO:0000256" key="5">
    <source>
        <dbReference type="ARBA" id="ARBA00022884"/>
    </source>
</evidence>
<dbReference type="PANTHER" id="PTHR21600:SF92">
    <property type="entry name" value="RIBOSOMAL LARGE SUBUNIT PSEUDOURIDINE SYNTHASE C"/>
    <property type="match status" value="1"/>
</dbReference>
<evidence type="ECO:0000256" key="3">
    <source>
        <dbReference type="ARBA" id="ARBA00010876"/>
    </source>
</evidence>
<dbReference type="Gene3D" id="3.30.2350.10">
    <property type="entry name" value="Pseudouridine synthase"/>
    <property type="match status" value="1"/>
</dbReference>
<dbReference type="InterPro" id="IPR006145">
    <property type="entry name" value="PsdUridine_synth_RsuA/RluA"/>
</dbReference>
<evidence type="ECO:0000259" key="9">
    <source>
        <dbReference type="SMART" id="SM00363"/>
    </source>
</evidence>
<dbReference type="Proteomes" id="UP001595462">
    <property type="component" value="Unassembled WGS sequence"/>
</dbReference>
<dbReference type="RefSeq" id="WP_380689635.1">
    <property type="nucleotide sequence ID" value="NZ_JBHRSS010000004.1"/>
</dbReference>
<comment type="catalytic activity">
    <reaction evidence="1">
        <text>uridine(955/2504/2580) in 23S rRNA = pseudouridine(955/2504/2580) in 23S rRNA</text>
        <dbReference type="Rhea" id="RHEA:42528"/>
        <dbReference type="Rhea" id="RHEA-COMP:10099"/>
        <dbReference type="Rhea" id="RHEA-COMP:10100"/>
        <dbReference type="ChEBI" id="CHEBI:65314"/>
        <dbReference type="ChEBI" id="CHEBI:65315"/>
        <dbReference type="EC" id="5.4.99.24"/>
    </reaction>
</comment>
<evidence type="ECO:0000256" key="1">
    <source>
        <dbReference type="ARBA" id="ARBA00000381"/>
    </source>
</evidence>
<dbReference type="InterPro" id="IPR006224">
    <property type="entry name" value="PsdUridine_synth_RluA-like_CS"/>
</dbReference>
<comment type="similarity">
    <text evidence="3 8">Belongs to the pseudouridine synthase RluA family.</text>
</comment>
<comment type="catalytic activity">
    <reaction evidence="8">
        <text>a uridine in RNA = a pseudouridine in RNA</text>
        <dbReference type="Rhea" id="RHEA:48348"/>
        <dbReference type="Rhea" id="RHEA-COMP:12068"/>
        <dbReference type="Rhea" id="RHEA-COMP:12069"/>
        <dbReference type="ChEBI" id="CHEBI:65314"/>
        <dbReference type="ChEBI" id="CHEBI:65315"/>
    </reaction>
</comment>
<dbReference type="PROSITE" id="PS01129">
    <property type="entry name" value="PSI_RLU"/>
    <property type="match status" value="1"/>
</dbReference>
<evidence type="ECO:0000313" key="11">
    <source>
        <dbReference type="Proteomes" id="UP001595462"/>
    </source>
</evidence>
<dbReference type="SUPFAM" id="SSF55120">
    <property type="entry name" value="Pseudouridine synthase"/>
    <property type="match status" value="1"/>
</dbReference>
<evidence type="ECO:0000313" key="10">
    <source>
        <dbReference type="EMBL" id="MFC3104470.1"/>
    </source>
</evidence>
<evidence type="ECO:0000256" key="6">
    <source>
        <dbReference type="ARBA" id="ARBA00023235"/>
    </source>
</evidence>
<dbReference type="Pfam" id="PF01479">
    <property type="entry name" value="S4"/>
    <property type="match status" value="1"/>
</dbReference>
<gene>
    <name evidence="10" type="ORF">ACFOSU_11285</name>
</gene>
<evidence type="ECO:0000256" key="2">
    <source>
        <dbReference type="ARBA" id="ARBA00002876"/>
    </source>
</evidence>
<dbReference type="EMBL" id="JBHRSS010000004">
    <property type="protein sequence ID" value="MFC3104470.1"/>
    <property type="molecule type" value="Genomic_DNA"/>
</dbReference>
<dbReference type="SMART" id="SM00363">
    <property type="entry name" value="S4"/>
    <property type="match status" value="1"/>
</dbReference>
<dbReference type="SUPFAM" id="SSF55174">
    <property type="entry name" value="Alpha-L RNA-binding motif"/>
    <property type="match status" value="1"/>
</dbReference>
<keyword evidence="4" id="KW-0698">rRNA processing</keyword>
<keyword evidence="6 8" id="KW-0413">Isomerase</keyword>
<accession>A0ABV7ERK8</accession>
<reference evidence="11" key="1">
    <citation type="journal article" date="2019" name="Int. J. Syst. Evol. Microbiol.">
        <title>The Global Catalogue of Microorganisms (GCM) 10K type strain sequencing project: providing services to taxonomists for standard genome sequencing and annotation.</title>
        <authorList>
            <consortium name="The Broad Institute Genomics Platform"/>
            <consortium name="The Broad Institute Genome Sequencing Center for Infectious Disease"/>
            <person name="Wu L."/>
            <person name="Ma J."/>
        </authorList>
    </citation>
    <scope>NUCLEOTIDE SEQUENCE [LARGE SCALE GENOMIC DNA]</scope>
    <source>
        <strain evidence="11">KCTC 52640</strain>
    </source>
</reference>
<protein>
    <recommendedName>
        <fullName evidence="8">Pseudouridine synthase</fullName>
        <ecNumber evidence="8">5.4.99.-</ecNumber>
    </recommendedName>
</protein>
<comment type="function">
    <text evidence="2">Responsible for synthesis of pseudouridine from uracil at positions 955, 2504 and 2580 in 23S ribosomal RNA.</text>
</comment>
<dbReference type="CDD" id="cd00165">
    <property type="entry name" value="S4"/>
    <property type="match status" value="1"/>
</dbReference>
<dbReference type="Pfam" id="PF00849">
    <property type="entry name" value="PseudoU_synth_2"/>
    <property type="match status" value="1"/>
</dbReference>
<dbReference type="Gene3D" id="3.10.290.10">
    <property type="entry name" value="RNA-binding S4 domain"/>
    <property type="match status" value="1"/>
</dbReference>
<evidence type="ECO:0000256" key="7">
    <source>
        <dbReference type="PROSITE-ProRule" id="PRU00182"/>
    </source>
</evidence>
<keyword evidence="11" id="KW-1185">Reference proteome</keyword>
<evidence type="ECO:0000256" key="4">
    <source>
        <dbReference type="ARBA" id="ARBA00022552"/>
    </source>
</evidence>
<dbReference type="InterPro" id="IPR050188">
    <property type="entry name" value="RluA_PseudoU_synthase"/>
</dbReference>
<sequence length="295" mass="33365">MRLDNFLLRVFKNVPKSRIYKIIRSGEVRVNSGRAKPSTRLAEHDQVRLPPVRQKERPGPGRPPDALVQRVDRALAAQTDDYLLFNKPAGLAVHAGSGLRFGLIEVLRVARGGEYVELVHRLDRQTSGCLLVARSRRALDGLRAALNDVSTRKRYLALVDGRWRHGHIEVDAPLSRDNERSGERMVEVDRVRGRASISVFSPMAYYRDATLMAVEIRTGRTHQIRVHAAHMGHPVAADEKYGINERLADWREQGLKRMFLHAENLQMDYAGQRLDLNAPLPSDLATVLERLEPGE</sequence>
<proteinExistence type="inferred from homology"/>
<dbReference type="CDD" id="cd02869">
    <property type="entry name" value="PseudoU_synth_RluA_like"/>
    <property type="match status" value="1"/>
</dbReference>
<dbReference type="PANTHER" id="PTHR21600">
    <property type="entry name" value="MITOCHONDRIAL RNA PSEUDOURIDINE SYNTHASE"/>
    <property type="match status" value="1"/>
</dbReference>
<dbReference type="InterPro" id="IPR020103">
    <property type="entry name" value="PsdUridine_synth_cat_dom_sf"/>
</dbReference>
<dbReference type="InterPro" id="IPR002942">
    <property type="entry name" value="S4_RNA-bd"/>
</dbReference>